<dbReference type="InterPro" id="IPR043743">
    <property type="entry name" value="DUF5688"/>
</dbReference>
<dbReference type="Proteomes" id="UP000823894">
    <property type="component" value="Unassembled WGS sequence"/>
</dbReference>
<proteinExistence type="predicted"/>
<dbReference type="AlphaFoldDB" id="A0A9D2NXW3"/>
<dbReference type="EMBL" id="DWWK01000164">
    <property type="protein sequence ID" value="HJC39443.1"/>
    <property type="molecule type" value="Genomic_DNA"/>
</dbReference>
<evidence type="ECO:0000313" key="2">
    <source>
        <dbReference type="Proteomes" id="UP000823894"/>
    </source>
</evidence>
<comment type="caution">
    <text evidence="1">The sequence shown here is derived from an EMBL/GenBank/DDBJ whole genome shotgun (WGS) entry which is preliminary data.</text>
</comment>
<evidence type="ECO:0000313" key="1">
    <source>
        <dbReference type="EMBL" id="HJC39443.1"/>
    </source>
</evidence>
<protein>
    <submittedName>
        <fullName evidence="1">Uncharacterized protein</fullName>
    </submittedName>
</protein>
<accession>A0A9D2NXW3</accession>
<organism evidence="1 2">
    <name type="scientific">Candidatus Mediterraneibacter faecigallinarum</name>
    <dbReference type="NCBI Taxonomy" id="2838669"/>
    <lineage>
        <taxon>Bacteria</taxon>
        <taxon>Bacillati</taxon>
        <taxon>Bacillota</taxon>
        <taxon>Clostridia</taxon>
        <taxon>Lachnospirales</taxon>
        <taxon>Lachnospiraceae</taxon>
        <taxon>Mediterraneibacter</taxon>
    </lineage>
</organism>
<reference evidence="1" key="2">
    <citation type="submission" date="2021-04" db="EMBL/GenBank/DDBJ databases">
        <authorList>
            <person name="Gilroy R."/>
        </authorList>
    </citation>
    <scope>NUCLEOTIDE SEQUENCE</scope>
    <source>
        <strain evidence="1">ChiGjej1B1-1692</strain>
    </source>
</reference>
<name>A0A9D2NXW3_9FIRM</name>
<dbReference type="Pfam" id="PF18941">
    <property type="entry name" value="DUF5688"/>
    <property type="match status" value="1"/>
</dbReference>
<reference evidence="1" key="1">
    <citation type="journal article" date="2021" name="PeerJ">
        <title>Extensive microbial diversity within the chicken gut microbiome revealed by metagenomics and culture.</title>
        <authorList>
            <person name="Gilroy R."/>
            <person name="Ravi A."/>
            <person name="Getino M."/>
            <person name="Pursley I."/>
            <person name="Horton D.L."/>
            <person name="Alikhan N.F."/>
            <person name="Baker D."/>
            <person name="Gharbi K."/>
            <person name="Hall N."/>
            <person name="Watson M."/>
            <person name="Adriaenssens E.M."/>
            <person name="Foster-Nyarko E."/>
            <person name="Jarju S."/>
            <person name="Secka A."/>
            <person name="Antonio M."/>
            <person name="Oren A."/>
            <person name="Chaudhuri R.R."/>
            <person name="La Ragione R."/>
            <person name="Hildebrand F."/>
            <person name="Pallen M.J."/>
        </authorList>
    </citation>
    <scope>NUCLEOTIDE SEQUENCE</scope>
    <source>
        <strain evidence="1">ChiGjej1B1-1692</strain>
    </source>
</reference>
<gene>
    <name evidence="1" type="ORF">H9757_10360</name>
</gene>
<sequence>MNYTEFVCAVEKNMSLKVKEGVKVSSYTAVKNNGRERQGIVVETPGVNISPTIYLEEYYQCYQNGEGLEEIVDDIHSFYESIRKEKSWDYRKILSYEGVKDRIVFKLINRDKNRKFLESVPHREVLDLAVVFYVLLEVRREGTAMMTICENHIRQWGIDADTLWETAAENVKRILPAELFTMRYALGEIMSGSEEGRCTRENILEGNSGEHDRMYVLTNRIRSYGAACMAYPYIPEMIGRTLGTDYYILPSSVHEVMIVPADGGLAGGELEEMVREINATQVAEEEVLSDHVYYYDCREGLLRVCGAEAAGKEGAR</sequence>